<proteinExistence type="predicted"/>
<dbReference type="RefSeq" id="WP_160382455.1">
    <property type="nucleotide sequence ID" value="NZ_WNXQ01000004.1"/>
</dbReference>
<accession>A0A844WFE6</accession>
<sequence>MTRDGILDGPRVPAEDDIALRTLIARYAHAADAGELDRFVALFTEDGSWTRENSPPASQGGSGLPQETKRGPEALRQMIQSSIIDSFNRRFRHQMTDIVITAGADDETAHGISRALITDWREGAGRVAMMGHYTWGFRRVAGDWRIASASVRVLPD</sequence>
<dbReference type="SUPFAM" id="SSF54427">
    <property type="entry name" value="NTF2-like"/>
    <property type="match status" value="1"/>
</dbReference>
<comment type="caution">
    <text evidence="3">The sequence shown here is derived from an EMBL/GenBank/DDBJ whole genome shotgun (WGS) entry which is preliminary data.</text>
</comment>
<dbReference type="InterPro" id="IPR037401">
    <property type="entry name" value="SnoaL-like"/>
</dbReference>
<dbReference type="Gene3D" id="3.10.450.50">
    <property type="match status" value="1"/>
</dbReference>
<evidence type="ECO:0000313" key="3">
    <source>
        <dbReference type="EMBL" id="MWB78189.1"/>
    </source>
</evidence>
<dbReference type="EMBL" id="WNXQ01000004">
    <property type="protein sequence ID" value="MWB78189.1"/>
    <property type="molecule type" value="Genomic_DNA"/>
</dbReference>
<reference evidence="3 4" key="1">
    <citation type="submission" date="2019-11" db="EMBL/GenBank/DDBJ databases">
        <title>Pseudooceanicola pacifica sp. nov., isolated from deep-sea sediment of the Pacific Ocean.</title>
        <authorList>
            <person name="Lyu L."/>
        </authorList>
    </citation>
    <scope>NUCLEOTIDE SEQUENCE [LARGE SCALE GENOMIC DNA]</scope>
    <source>
        <strain evidence="3 4">216_PA32_1</strain>
    </source>
</reference>
<protein>
    <recommendedName>
        <fullName evidence="2">SnoaL-like domain-containing protein</fullName>
    </recommendedName>
</protein>
<dbReference type="Proteomes" id="UP000443843">
    <property type="component" value="Unassembled WGS sequence"/>
</dbReference>
<name>A0A844WFE6_9RHOB</name>
<feature type="domain" description="SnoaL-like" evidence="2">
    <location>
        <begin position="14"/>
        <end position="148"/>
    </location>
</feature>
<evidence type="ECO:0000313" key="4">
    <source>
        <dbReference type="Proteomes" id="UP000443843"/>
    </source>
</evidence>
<dbReference type="InterPro" id="IPR032710">
    <property type="entry name" value="NTF2-like_dom_sf"/>
</dbReference>
<dbReference type="AlphaFoldDB" id="A0A844WFE6"/>
<evidence type="ECO:0000259" key="2">
    <source>
        <dbReference type="Pfam" id="PF13577"/>
    </source>
</evidence>
<gene>
    <name evidence="3" type="ORF">GLS40_09150</name>
</gene>
<feature type="compositionally biased region" description="Polar residues" evidence="1">
    <location>
        <begin position="50"/>
        <end position="59"/>
    </location>
</feature>
<feature type="region of interest" description="Disordered" evidence="1">
    <location>
        <begin position="49"/>
        <end position="73"/>
    </location>
</feature>
<keyword evidence="4" id="KW-1185">Reference proteome</keyword>
<evidence type="ECO:0000256" key="1">
    <source>
        <dbReference type="SAM" id="MobiDB-lite"/>
    </source>
</evidence>
<dbReference type="Pfam" id="PF13577">
    <property type="entry name" value="SnoaL_4"/>
    <property type="match status" value="1"/>
</dbReference>
<organism evidence="3 4">
    <name type="scientific">Pseudooceanicola pacificus</name>
    <dbReference type="NCBI Taxonomy" id="2676438"/>
    <lineage>
        <taxon>Bacteria</taxon>
        <taxon>Pseudomonadati</taxon>
        <taxon>Pseudomonadota</taxon>
        <taxon>Alphaproteobacteria</taxon>
        <taxon>Rhodobacterales</taxon>
        <taxon>Paracoccaceae</taxon>
        <taxon>Pseudooceanicola</taxon>
    </lineage>
</organism>
<dbReference type="CDD" id="cd00531">
    <property type="entry name" value="NTF2_like"/>
    <property type="match status" value="1"/>
</dbReference>